<organism evidence="1 2">
    <name type="scientific">Phytophthora fragariae</name>
    <dbReference type="NCBI Taxonomy" id="53985"/>
    <lineage>
        <taxon>Eukaryota</taxon>
        <taxon>Sar</taxon>
        <taxon>Stramenopiles</taxon>
        <taxon>Oomycota</taxon>
        <taxon>Peronosporomycetes</taxon>
        <taxon>Peronosporales</taxon>
        <taxon>Peronosporaceae</taxon>
        <taxon>Phytophthora</taxon>
    </lineage>
</organism>
<proteinExistence type="predicted"/>
<dbReference type="Gene3D" id="2.60.120.330">
    <property type="entry name" value="B-lactam Antibiotic, Isopenicillin N Synthase, Chain"/>
    <property type="match status" value="1"/>
</dbReference>
<dbReference type="InterPro" id="IPR027443">
    <property type="entry name" value="IPNS-like_sf"/>
</dbReference>
<accession>A0A6A3X4N3</accession>
<dbReference type="AlphaFoldDB" id="A0A6A3X4N3"/>
<reference evidence="1 2" key="1">
    <citation type="submission" date="2018-08" db="EMBL/GenBank/DDBJ databases">
        <title>Genomic investigation of the strawberry pathogen Phytophthora fragariae indicates pathogenicity is determined by transcriptional variation in three key races.</title>
        <authorList>
            <person name="Adams T.M."/>
            <person name="Armitage A.D."/>
            <person name="Sobczyk M.K."/>
            <person name="Bates H.J."/>
            <person name="Dunwell J.M."/>
            <person name="Nellist C.F."/>
            <person name="Harrison R.J."/>
        </authorList>
    </citation>
    <scope>NUCLEOTIDE SEQUENCE [LARGE SCALE GENOMIC DNA]</scope>
    <source>
        <strain evidence="1 2">NOV-27</strain>
    </source>
</reference>
<dbReference type="PANTHER" id="PTHR48420:SF1">
    <property type="entry name" value="NON-HAEM DIOXYGENASE N-TERMINAL DOMAIN-CONTAINING PROTEIN"/>
    <property type="match status" value="1"/>
</dbReference>
<keyword evidence="2" id="KW-1185">Reference proteome</keyword>
<protein>
    <submittedName>
        <fullName evidence="1">Uncharacterized protein</fullName>
    </submittedName>
</protein>
<sequence>MASGSSNLKTKELPSKCDDNFLLRGESNANDARGGDGRASRRLPELDAAFMKLGQMIVDTEVLVVHPPGLVHHFALSEEQVAGKNEATSLEDSFASCGCHNDHGALTGMVKAMFMDSTGAVVLSPDPQAGLYFTNRRSEILKASIPPGHLVYQIGETSQILSNGTLQATMGVMRPISFQDRDD</sequence>
<dbReference type="EMBL" id="QXGB01001126">
    <property type="protein sequence ID" value="KAE9196518.1"/>
    <property type="molecule type" value="Genomic_DNA"/>
</dbReference>
<name>A0A6A3X4N3_9STRA</name>
<comment type="caution">
    <text evidence="1">The sequence shown here is derived from an EMBL/GenBank/DDBJ whole genome shotgun (WGS) entry which is preliminary data.</text>
</comment>
<gene>
    <name evidence="1" type="ORF">PF005_g16842</name>
</gene>
<evidence type="ECO:0000313" key="1">
    <source>
        <dbReference type="EMBL" id="KAE9196518.1"/>
    </source>
</evidence>
<dbReference type="Proteomes" id="UP000433483">
    <property type="component" value="Unassembled WGS sequence"/>
</dbReference>
<dbReference type="OrthoDB" id="438224at2759"/>
<dbReference type="PANTHER" id="PTHR48420">
    <property type="entry name" value="NON-HAEM DIOXYGENASE N-TERMINAL DOMAIN-CONTAINING PROTEIN"/>
    <property type="match status" value="1"/>
</dbReference>
<evidence type="ECO:0000313" key="2">
    <source>
        <dbReference type="Proteomes" id="UP000433483"/>
    </source>
</evidence>
<dbReference type="SUPFAM" id="SSF51197">
    <property type="entry name" value="Clavaminate synthase-like"/>
    <property type="match status" value="1"/>
</dbReference>